<evidence type="ECO:0000313" key="2">
    <source>
        <dbReference type="Proteomes" id="UP001164746"/>
    </source>
</evidence>
<gene>
    <name evidence="1" type="ORF">MAR_002995</name>
</gene>
<evidence type="ECO:0000313" key="1">
    <source>
        <dbReference type="EMBL" id="WAR29427.1"/>
    </source>
</evidence>
<sequence length="123" mass="14255">MDMTSQIAFIRNGTPTPMTLCKNKVELRLGHLEFQNVRFILDTTVKVIRLYTVKPNDVGDHNSAKAKTMNGYDLTLQSVFQQDKRIVDQRIVDQRIVDQRFVDQHRDIEGKPANEYVAYGEEK</sequence>
<proteinExistence type="predicted"/>
<dbReference type="Proteomes" id="UP001164746">
    <property type="component" value="Chromosome 16"/>
</dbReference>
<dbReference type="EMBL" id="CP111027">
    <property type="protein sequence ID" value="WAR29427.1"/>
    <property type="molecule type" value="Genomic_DNA"/>
</dbReference>
<reference evidence="1" key="1">
    <citation type="submission" date="2022-11" db="EMBL/GenBank/DDBJ databases">
        <title>Centuries of genome instability and evolution in soft-shell clam transmissible cancer (bioRxiv).</title>
        <authorList>
            <person name="Hart S.F.M."/>
            <person name="Yonemitsu M.A."/>
            <person name="Giersch R.M."/>
            <person name="Beal B.F."/>
            <person name="Arriagada G."/>
            <person name="Davis B.W."/>
            <person name="Ostrander E.A."/>
            <person name="Goff S.P."/>
            <person name="Metzger M.J."/>
        </authorList>
    </citation>
    <scope>NUCLEOTIDE SEQUENCE</scope>
    <source>
        <strain evidence="1">MELC-2E11</strain>
        <tissue evidence="1">Siphon/mantle</tissue>
    </source>
</reference>
<accession>A0ABY7G7X0</accession>
<protein>
    <submittedName>
        <fullName evidence="1">Uncharacterized protein</fullName>
    </submittedName>
</protein>
<name>A0ABY7G7X0_MYAAR</name>
<keyword evidence="2" id="KW-1185">Reference proteome</keyword>
<organism evidence="1 2">
    <name type="scientific">Mya arenaria</name>
    <name type="common">Soft-shell clam</name>
    <dbReference type="NCBI Taxonomy" id="6604"/>
    <lineage>
        <taxon>Eukaryota</taxon>
        <taxon>Metazoa</taxon>
        <taxon>Spiralia</taxon>
        <taxon>Lophotrochozoa</taxon>
        <taxon>Mollusca</taxon>
        <taxon>Bivalvia</taxon>
        <taxon>Autobranchia</taxon>
        <taxon>Heteroconchia</taxon>
        <taxon>Euheterodonta</taxon>
        <taxon>Imparidentia</taxon>
        <taxon>Neoheterodontei</taxon>
        <taxon>Myida</taxon>
        <taxon>Myoidea</taxon>
        <taxon>Myidae</taxon>
        <taxon>Mya</taxon>
    </lineage>
</organism>